<dbReference type="Proteomes" id="UP000092460">
    <property type="component" value="Unassembled WGS sequence"/>
</dbReference>
<dbReference type="EnsemblMetazoa" id="GPPI037242-RA">
    <property type="protein sequence ID" value="GPPI037242-PA"/>
    <property type="gene ID" value="GPPI037242"/>
</dbReference>
<evidence type="ECO:0000256" key="1">
    <source>
        <dbReference type="SAM" id="Phobius"/>
    </source>
</evidence>
<sequence>MSANLPFMASSYLCSSTAKDVCNRFRPSALDHQHTSSRGVDFNGFKQNSFCASFFNDALKDPVLIFITIAVVIGSFCLLSGLFLLCLVSKAIQDETSEAILLIGIGIFISCIAGISWKLTNKRQMSQFIDSIGAQGL</sequence>
<keyword evidence="1" id="KW-0472">Membrane</keyword>
<feature type="transmembrane region" description="Helical" evidence="1">
    <location>
        <begin position="63"/>
        <end position="87"/>
    </location>
</feature>
<organism evidence="2 3">
    <name type="scientific">Glossina palpalis gambiensis</name>
    <dbReference type="NCBI Taxonomy" id="67801"/>
    <lineage>
        <taxon>Eukaryota</taxon>
        <taxon>Metazoa</taxon>
        <taxon>Ecdysozoa</taxon>
        <taxon>Arthropoda</taxon>
        <taxon>Hexapoda</taxon>
        <taxon>Insecta</taxon>
        <taxon>Pterygota</taxon>
        <taxon>Neoptera</taxon>
        <taxon>Endopterygota</taxon>
        <taxon>Diptera</taxon>
        <taxon>Brachycera</taxon>
        <taxon>Muscomorpha</taxon>
        <taxon>Hippoboscoidea</taxon>
        <taxon>Glossinidae</taxon>
        <taxon>Glossina</taxon>
    </lineage>
</organism>
<keyword evidence="1" id="KW-0812">Transmembrane</keyword>
<keyword evidence="3" id="KW-1185">Reference proteome</keyword>
<reference evidence="3" key="1">
    <citation type="submission" date="2015-01" db="EMBL/GenBank/DDBJ databases">
        <authorList>
            <person name="Aksoy S."/>
            <person name="Warren W."/>
            <person name="Wilson R.K."/>
        </authorList>
    </citation>
    <scope>NUCLEOTIDE SEQUENCE [LARGE SCALE GENOMIC DNA]</scope>
    <source>
        <strain evidence="3">IAEA</strain>
    </source>
</reference>
<dbReference type="EMBL" id="JXJN01018506">
    <property type="status" value="NOT_ANNOTATED_CDS"/>
    <property type="molecule type" value="Genomic_DNA"/>
</dbReference>
<evidence type="ECO:0000313" key="3">
    <source>
        <dbReference type="Proteomes" id="UP000092460"/>
    </source>
</evidence>
<proteinExistence type="predicted"/>
<name>A0A1B0BQA0_9MUSC</name>
<reference evidence="2" key="2">
    <citation type="submission" date="2020-05" db="UniProtKB">
        <authorList>
            <consortium name="EnsemblMetazoa"/>
        </authorList>
    </citation>
    <scope>IDENTIFICATION</scope>
    <source>
        <strain evidence="2">IAEA</strain>
    </source>
</reference>
<feature type="transmembrane region" description="Helical" evidence="1">
    <location>
        <begin position="99"/>
        <end position="117"/>
    </location>
</feature>
<accession>A0A1B0BQA0</accession>
<evidence type="ECO:0000313" key="2">
    <source>
        <dbReference type="EnsemblMetazoa" id="GPPI037242-PA"/>
    </source>
</evidence>
<dbReference type="AlphaFoldDB" id="A0A1B0BQA0"/>
<protein>
    <submittedName>
        <fullName evidence="2">Uncharacterized protein</fullName>
    </submittedName>
</protein>
<keyword evidence="1" id="KW-1133">Transmembrane helix</keyword>
<dbReference type="VEuPathDB" id="VectorBase:GPPI037242"/>